<sequence length="226" mass="25988">MKKNINVYGDKTRFLSKGYGIDISSQRFDDLDRAAVSFAAQKRREGIFLDVGCGFPIQSTRFALLDQEVVAIDVSDFSQYIDRVKNLFPEIKLKFLNKKIEDISIDEIGDRVSCFFSQRTMHYLHPKDFVFFFKKIYKILLPDAKIFLSVSGINSELGNKYEGVNVPVQERYAPLSEIMQKKHGVHGPVCLYSIDELKDILESIGYKCEYLYASEFGNIKSVFIRS</sequence>
<dbReference type="CDD" id="cd02440">
    <property type="entry name" value="AdoMet_MTases"/>
    <property type="match status" value="1"/>
</dbReference>
<protein>
    <submittedName>
        <fullName evidence="2">Methyltransferase domain-containing protein</fullName>
    </submittedName>
</protein>
<dbReference type="InterPro" id="IPR029063">
    <property type="entry name" value="SAM-dependent_MTases_sf"/>
</dbReference>
<dbReference type="EMBL" id="FNAP01000021">
    <property type="protein sequence ID" value="SDE99684.1"/>
    <property type="molecule type" value="Genomic_DNA"/>
</dbReference>
<evidence type="ECO:0000313" key="2">
    <source>
        <dbReference type="EMBL" id="SDE99684.1"/>
    </source>
</evidence>
<proteinExistence type="predicted"/>
<keyword evidence="2" id="KW-0489">Methyltransferase</keyword>
<accession>A0A1G7HHC1</accession>
<dbReference type="OrthoDB" id="9179627at2"/>
<dbReference type="STRING" id="69960.SAMN05421720_12111"/>
<keyword evidence="2" id="KW-0808">Transferase</keyword>
<dbReference type="GO" id="GO:0008168">
    <property type="term" value="F:methyltransferase activity"/>
    <property type="evidence" value="ECO:0007669"/>
    <property type="project" value="UniProtKB-KW"/>
</dbReference>
<organism evidence="2 3">
    <name type="scientific">Rhodospira trueperi</name>
    <dbReference type="NCBI Taxonomy" id="69960"/>
    <lineage>
        <taxon>Bacteria</taxon>
        <taxon>Pseudomonadati</taxon>
        <taxon>Pseudomonadota</taxon>
        <taxon>Alphaproteobacteria</taxon>
        <taxon>Rhodospirillales</taxon>
        <taxon>Rhodospirillaceae</taxon>
        <taxon>Rhodospira</taxon>
    </lineage>
</organism>
<dbReference type="AlphaFoldDB" id="A0A1G7HHC1"/>
<dbReference type="Proteomes" id="UP000199412">
    <property type="component" value="Unassembled WGS sequence"/>
</dbReference>
<feature type="domain" description="Methyltransferase" evidence="1">
    <location>
        <begin position="49"/>
        <end position="142"/>
    </location>
</feature>
<evidence type="ECO:0000313" key="3">
    <source>
        <dbReference type="Proteomes" id="UP000199412"/>
    </source>
</evidence>
<name>A0A1G7HHC1_9PROT</name>
<evidence type="ECO:0000259" key="1">
    <source>
        <dbReference type="Pfam" id="PF13649"/>
    </source>
</evidence>
<dbReference type="GO" id="GO:0032259">
    <property type="term" value="P:methylation"/>
    <property type="evidence" value="ECO:0007669"/>
    <property type="project" value="UniProtKB-KW"/>
</dbReference>
<dbReference type="SUPFAM" id="SSF53335">
    <property type="entry name" value="S-adenosyl-L-methionine-dependent methyltransferases"/>
    <property type="match status" value="1"/>
</dbReference>
<dbReference type="InterPro" id="IPR041698">
    <property type="entry name" value="Methyltransf_25"/>
</dbReference>
<dbReference type="RefSeq" id="WP_092787988.1">
    <property type="nucleotide sequence ID" value="NZ_FNAP01000021.1"/>
</dbReference>
<dbReference type="Pfam" id="PF13649">
    <property type="entry name" value="Methyltransf_25"/>
    <property type="match status" value="1"/>
</dbReference>
<gene>
    <name evidence="2" type="ORF">SAMN05421720_12111</name>
</gene>
<keyword evidence="3" id="KW-1185">Reference proteome</keyword>
<dbReference type="Gene3D" id="3.40.50.150">
    <property type="entry name" value="Vaccinia Virus protein VP39"/>
    <property type="match status" value="1"/>
</dbReference>
<reference evidence="2 3" key="1">
    <citation type="submission" date="2016-10" db="EMBL/GenBank/DDBJ databases">
        <authorList>
            <person name="de Groot N.N."/>
        </authorList>
    </citation>
    <scope>NUCLEOTIDE SEQUENCE [LARGE SCALE GENOMIC DNA]</scope>
    <source>
        <strain evidence="2 3">ATCC 700224</strain>
    </source>
</reference>